<dbReference type="AlphaFoldDB" id="A0AAE4R9H9"/>
<dbReference type="Proteomes" id="UP001185779">
    <property type="component" value="Unassembled WGS sequence"/>
</dbReference>
<evidence type="ECO:0000313" key="1">
    <source>
        <dbReference type="EMBL" id="MDV6307191.1"/>
    </source>
</evidence>
<reference evidence="2 3" key="1">
    <citation type="submission" date="2023-10" db="EMBL/GenBank/DDBJ databases">
        <title>Development of a sustainable strategy for remediation of hydrocarbon-contaminated territories based on the waste exchange concept.</title>
        <authorList>
            <person name="Krivoruchko A."/>
        </authorList>
    </citation>
    <scope>NUCLEOTIDE SEQUENCE</scope>
    <source>
        <strain evidence="1 3">IEGM 1266</strain>
        <strain evidence="2">IEGM 1279</strain>
    </source>
</reference>
<comment type="caution">
    <text evidence="2">The sequence shown here is derived from an EMBL/GenBank/DDBJ whole genome shotgun (WGS) entry which is preliminary data.</text>
</comment>
<dbReference type="Proteomes" id="UP001185922">
    <property type="component" value="Unassembled WGS sequence"/>
</dbReference>
<name>A0AAE4R9H9_9ACTN</name>
<accession>A0AAE4R9H9</accession>
<evidence type="ECO:0000313" key="2">
    <source>
        <dbReference type="EMBL" id="MDV6312820.1"/>
    </source>
</evidence>
<gene>
    <name evidence="1" type="ORF">R3P94_07570</name>
    <name evidence="2" type="ORF">R3Q15_13140</name>
</gene>
<protein>
    <submittedName>
        <fullName evidence="2">Uncharacterized protein</fullName>
    </submittedName>
</protein>
<dbReference type="GeneID" id="77170789"/>
<dbReference type="EMBL" id="JAWLKI010000006">
    <property type="protein sequence ID" value="MDV6307191.1"/>
    <property type="molecule type" value="Genomic_DNA"/>
</dbReference>
<keyword evidence="3" id="KW-1185">Reference proteome</keyword>
<evidence type="ECO:0000313" key="3">
    <source>
        <dbReference type="Proteomes" id="UP001185779"/>
    </source>
</evidence>
<proteinExistence type="predicted"/>
<evidence type="ECO:0000313" key="4">
    <source>
        <dbReference type="Proteomes" id="UP001185922"/>
    </source>
</evidence>
<dbReference type="RefSeq" id="WP_024499109.1">
    <property type="nucleotide sequence ID" value="NZ_CP091855.1"/>
</dbReference>
<sequence>MSKVIDTNVPLVVKFPDDRPIALVEACEEILEEIIENGLPVVTDELGEIIEEYFHQLSRGGQPTLGDAFAKYVYDNRHSWDEAVRPDIEPDTTTPNSYAVLGGDDAEIDPSDRKLVAAAKVAGVPVLQATDTKWLNWGEVLSRHGVRVEYVHEPSIRAAYRAKFGCDAP</sequence>
<organism evidence="2 4">
    <name type="scientific">Gordonia amicalis</name>
    <dbReference type="NCBI Taxonomy" id="89053"/>
    <lineage>
        <taxon>Bacteria</taxon>
        <taxon>Bacillati</taxon>
        <taxon>Actinomycetota</taxon>
        <taxon>Actinomycetes</taxon>
        <taxon>Mycobacteriales</taxon>
        <taxon>Gordoniaceae</taxon>
        <taxon>Gordonia</taxon>
    </lineage>
</organism>
<dbReference type="EMBL" id="JAWLKH010000013">
    <property type="protein sequence ID" value="MDV6312820.1"/>
    <property type="molecule type" value="Genomic_DNA"/>
</dbReference>